<feature type="non-terminal residue" evidence="1">
    <location>
        <position position="67"/>
    </location>
</feature>
<proteinExistence type="predicted"/>
<dbReference type="EMBL" id="BARW01003390">
    <property type="protein sequence ID" value="GAI66517.1"/>
    <property type="molecule type" value="Genomic_DNA"/>
</dbReference>
<dbReference type="SUPFAM" id="SSF159941">
    <property type="entry name" value="MM3350-like"/>
    <property type="match status" value="1"/>
</dbReference>
<protein>
    <submittedName>
        <fullName evidence="1">Uncharacterized protein</fullName>
    </submittedName>
</protein>
<name>X1QDH1_9ZZZZ</name>
<comment type="caution">
    <text evidence="1">The sequence shown here is derived from an EMBL/GenBank/DDBJ whole genome shotgun (WGS) entry which is preliminary data.</text>
</comment>
<dbReference type="Gene3D" id="3.10.290.30">
    <property type="entry name" value="MM3350-like"/>
    <property type="match status" value="1"/>
</dbReference>
<dbReference type="AlphaFoldDB" id="X1QDH1"/>
<sequence>MGWFDGHLHEFEIVNPLSGTKTIIGIPNEDEDFANYKTLPGWKQKIADYFSKENKGVKTIYIKTIID</sequence>
<accession>X1QDH1</accession>
<reference evidence="1" key="1">
    <citation type="journal article" date="2014" name="Front. Microbiol.">
        <title>High frequency of phylogenetically diverse reductive dehalogenase-homologous genes in deep subseafloor sedimentary metagenomes.</title>
        <authorList>
            <person name="Kawai M."/>
            <person name="Futagami T."/>
            <person name="Toyoda A."/>
            <person name="Takaki Y."/>
            <person name="Nishi S."/>
            <person name="Hori S."/>
            <person name="Arai W."/>
            <person name="Tsubouchi T."/>
            <person name="Morono Y."/>
            <person name="Uchiyama I."/>
            <person name="Ito T."/>
            <person name="Fujiyama A."/>
            <person name="Inagaki F."/>
            <person name="Takami H."/>
        </authorList>
    </citation>
    <scope>NUCLEOTIDE SEQUENCE</scope>
    <source>
        <strain evidence="1">Expedition CK06-06</strain>
    </source>
</reference>
<organism evidence="1">
    <name type="scientific">marine sediment metagenome</name>
    <dbReference type="NCBI Taxonomy" id="412755"/>
    <lineage>
        <taxon>unclassified sequences</taxon>
        <taxon>metagenomes</taxon>
        <taxon>ecological metagenomes</taxon>
    </lineage>
</organism>
<evidence type="ECO:0000313" key="1">
    <source>
        <dbReference type="EMBL" id="GAI66517.1"/>
    </source>
</evidence>
<gene>
    <name evidence="1" type="ORF">S12H4_08683</name>
</gene>
<dbReference type="InterPro" id="IPR024047">
    <property type="entry name" value="MM3350-like_sf"/>
</dbReference>